<dbReference type="EMBL" id="MLHL01000067">
    <property type="protein sequence ID" value="OOF46688.1"/>
    <property type="molecule type" value="Genomic_DNA"/>
</dbReference>
<name>A0A1V3IXH9_9PAST</name>
<reference evidence="3 4" key="1">
    <citation type="submission" date="2016-10" db="EMBL/GenBank/DDBJ databases">
        <title>Rodentibacter gen. nov. and new species.</title>
        <authorList>
            <person name="Christensen H."/>
        </authorList>
    </citation>
    <scope>NUCLEOTIDE SEQUENCE [LARGE SCALE GENOMIC DNA]</scope>
    <source>
        <strain evidence="1 3">H1983213011</strain>
        <strain evidence="2 4">H1987082031</strain>
    </source>
</reference>
<dbReference type="Pfam" id="PF10833">
    <property type="entry name" value="DUF2572"/>
    <property type="match status" value="1"/>
</dbReference>
<proteinExistence type="predicted"/>
<dbReference type="Proteomes" id="UP000189161">
    <property type="component" value="Unassembled WGS sequence"/>
</dbReference>
<evidence type="ECO:0000313" key="3">
    <source>
        <dbReference type="Proteomes" id="UP000188728"/>
    </source>
</evidence>
<accession>A0A1V3IXH9</accession>
<evidence type="ECO:0000313" key="2">
    <source>
        <dbReference type="EMBL" id="OOF46688.1"/>
    </source>
</evidence>
<organism evidence="2 4">
    <name type="scientific">Rodentibacter trehalosifermentans</name>
    <dbReference type="NCBI Taxonomy" id="1908263"/>
    <lineage>
        <taxon>Bacteria</taxon>
        <taxon>Pseudomonadati</taxon>
        <taxon>Pseudomonadota</taxon>
        <taxon>Gammaproteobacteria</taxon>
        <taxon>Pasteurellales</taxon>
        <taxon>Pasteurellaceae</taxon>
        <taxon>Rodentibacter</taxon>
    </lineage>
</organism>
<keyword evidence="4" id="KW-1185">Reference proteome</keyword>
<evidence type="ECO:0008006" key="5">
    <source>
        <dbReference type="Google" id="ProtNLM"/>
    </source>
</evidence>
<dbReference type="OrthoDB" id="5686653at2"/>
<gene>
    <name evidence="1" type="ORF">BKK51_08590</name>
    <name evidence="2" type="ORF">BKK52_10905</name>
</gene>
<dbReference type="AlphaFoldDB" id="A0A1V3IXH9"/>
<comment type="caution">
    <text evidence="2">The sequence shown here is derived from an EMBL/GenBank/DDBJ whole genome shotgun (WGS) entry which is preliminary data.</text>
</comment>
<protein>
    <recommendedName>
        <fullName evidence="5">DUF2572 domain-containing protein</fullName>
    </recommendedName>
</protein>
<dbReference type="InterPro" id="IPR022543">
    <property type="entry name" value="DUF2572"/>
</dbReference>
<accession>A0A1V3IQS1</accession>
<sequence>MQRKSRKGVATLGILIFLSGLLAVMLLFDDSTLRFFRAQQMQRKNYVERTLALQKMTFSEKQQACLALPLDNPDRVRQVFINIAGAEDAIRYSLWCQRVAIFKKSPTKGDNQGQLTNFIQMKNLNEFRPHFTTLSNPLIANKIPQLYWFQGDKTEWEVDGTVPGILVAEGDLILRGKGRISGAVITGGSLSLEGVTVAYGKKMVEPLVQQYSKWQLAEKSWSDFSPSNE</sequence>
<evidence type="ECO:0000313" key="4">
    <source>
        <dbReference type="Proteomes" id="UP000189161"/>
    </source>
</evidence>
<evidence type="ECO:0000313" key="1">
    <source>
        <dbReference type="EMBL" id="OOF44533.1"/>
    </source>
</evidence>
<dbReference type="Proteomes" id="UP000188728">
    <property type="component" value="Unassembled WGS sequence"/>
</dbReference>
<dbReference type="RefSeq" id="WP_077420710.1">
    <property type="nucleotide sequence ID" value="NZ_MLHK01000049.1"/>
</dbReference>
<dbReference type="EMBL" id="MLHK01000049">
    <property type="protein sequence ID" value="OOF44533.1"/>
    <property type="molecule type" value="Genomic_DNA"/>
</dbReference>